<proteinExistence type="predicted"/>
<dbReference type="KEGG" id="shx:MS3_00001802"/>
<dbReference type="Gene3D" id="3.10.20.370">
    <property type="match status" value="1"/>
</dbReference>
<dbReference type="Pfam" id="PF17919">
    <property type="entry name" value="RT_RNaseH_2"/>
    <property type="match status" value="1"/>
</dbReference>
<dbReference type="FunFam" id="3.30.70.270:FF:000003">
    <property type="entry name" value="Transposon Ty3-G Gag-Pol polyprotein"/>
    <property type="match status" value="1"/>
</dbReference>
<organism evidence="2 3">
    <name type="scientific">Schistosoma haematobium</name>
    <name type="common">Blood fluke</name>
    <dbReference type="NCBI Taxonomy" id="6185"/>
    <lineage>
        <taxon>Eukaryota</taxon>
        <taxon>Metazoa</taxon>
        <taxon>Spiralia</taxon>
        <taxon>Lophotrochozoa</taxon>
        <taxon>Platyhelminthes</taxon>
        <taxon>Trematoda</taxon>
        <taxon>Digenea</taxon>
        <taxon>Strigeidida</taxon>
        <taxon>Schistosomatoidea</taxon>
        <taxon>Schistosomatidae</taxon>
        <taxon>Schistosoma</taxon>
    </lineage>
</organism>
<dbReference type="RefSeq" id="XP_035588742.1">
    <property type="nucleotide sequence ID" value="XM_035731019.1"/>
</dbReference>
<dbReference type="CDD" id="cd01647">
    <property type="entry name" value="RT_LTR"/>
    <property type="match status" value="1"/>
</dbReference>
<gene>
    <name evidence="2" type="ORF">MS3_00001802</name>
</gene>
<comment type="caution">
    <text evidence="2">The sequence shown here is derived from an EMBL/GenBank/DDBJ whole genome shotgun (WGS) entry which is preliminary data.</text>
</comment>
<dbReference type="InterPro" id="IPR000477">
    <property type="entry name" value="RT_dom"/>
</dbReference>
<keyword evidence="1" id="KW-0511">Multifunctional enzyme</keyword>
<dbReference type="PANTHER" id="PTHR37984:SF5">
    <property type="entry name" value="PROTEIN NYNRIN-LIKE"/>
    <property type="match status" value="1"/>
</dbReference>
<protein>
    <submittedName>
        <fullName evidence="2">Uncharacterized protein</fullName>
    </submittedName>
</protein>
<dbReference type="CDD" id="cd09274">
    <property type="entry name" value="RNase_HI_RT_Ty3"/>
    <property type="match status" value="1"/>
</dbReference>
<evidence type="ECO:0000256" key="1">
    <source>
        <dbReference type="ARBA" id="ARBA00023268"/>
    </source>
</evidence>
<dbReference type="AlphaFoldDB" id="A0A6A5DJ37"/>
<dbReference type="FunFam" id="3.10.20.370:FF:000001">
    <property type="entry name" value="Retrovirus-related Pol polyprotein from transposon 17.6-like protein"/>
    <property type="match status" value="1"/>
</dbReference>
<dbReference type="Pfam" id="PF00078">
    <property type="entry name" value="RVT_1"/>
    <property type="match status" value="1"/>
</dbReference>
<reference evidence="2" key="1">
    <citation type="journal article" date="2012" name="Nat. Genet.">
        <title>Whole-genome sequence of Schistosoma haematobium.</title>
        <authorList>
            <person name="Young N.D."/>
            <person name="Jex A.R."/>
            <person name="Li B."/>
            <person name="Liu S."/>
            <person name="Yang L."/>
            <person name="Xiong Z."/>
            <person name="Li Y."/>
            <person name="Cantacessi C."/>
            <person name="Hall R.S."/>
            <person name="Xu X."/>
            <person name="Chen F."/>
            <person name="Wu X."/>
            <person name="Zerlotini A."/>
            <person name="Oliveira G."/>
            <person name="Hofmann A."/>
            <person name="Zhang G."/>
            <person name="Fang X."/>
            <person name="Kang Y."/>
            <person name="Campbell B.E."/>
            <person name="Loukas A."/>
            <person name="Ranganathan S."/>
            <person name="Rollinson D."/>
            <person name="Rinaldi G."/>
            <person name="Brindley P.J."/>
            <person name="Yang H."/>
            <person name="Wang J."/>
            <person name="Wang J."/>
            <person name="Gasser R.B."/>
        </authorList>
    </citation>
    <scope>NUCLEOTIDE SEQUENCE</scope>
</reference>
<accession>A0A6A5DJ37</accession>
<sequence length="399" mass="46219">MVTKYISLPIHESSEMAKIRVAADVSSKKPNINELCTKYAKLFTGDGEPYGFCDKVNHEIPVKDDRVNIFATRRVLVHLEAEVNRQAQEMLKEGIIEEADRQYSSPVLLVKKPNRKYRFCVDFRELNNITDPKRCAMPIVVETLDRLQNAMLPIKQSDRSKTAFTVRDKQYRFKRMPFRLASAPFTFRRLMTLLLKNLDNVEVYGDDVVVHSLTETDHVKHVKAVLKRIDEFGLRINKDKSQIARNSVTLLGHKYLIRKGSCDSSWEGRRFSRFVKFNEIAASLYKLMSNTKFTWTETAEQTFNRIKNMLNDRRVTLRLPEPEKPFAAATDASDHGIGAVLSQSDRVVEYASRVLTPAEQKYLTIEVECLAIVWALDKWTPYLLGRRFHIETDNKPLQW</sequence>
<dbReference type="EMBL" id="AMPZ03000001">
    <property type="protein sequence ID" value="KAH9595940.1"/>
    <property type="molecule type" value="Genomic_DNA"/>
</dbReference>
<name>A0A6A5DJ37_SCHHA</name>
<evidence type="ECO:0000313" key="3">
    <source>
        <dbReference type="Proteomes" id="UP000471633"/>
    </source>
</evidence>
<dbReference type="CTD" id="58546389"/>
<dbReference type="InterPro" id="IPR043128">
    <property type="entry name" value="Rev_trsase/Diguanyl_cyclase"/>
</dbReference>
<reference evidence="2" key="4">
    <citation type="journal article" date="2022" name="PLoS Pathog.">
        <title>Chromosome-level genome of Schistosoma haematobium underpins genome-wide explorations of molecular variation.</title>
        <authorList>
            <person name="Stroehlein A.J."/>
            <person name="Korhonen P.K."/>
            <person name="Lee V.V."/>
            <person name="Ralph S.A."/>
            <person name="Mentink-Kane M."/>
            <person name="You H."/>
            <person name="McManus D.P."/>
            <person name="Tchuente L.T."/>
            <person name="Stothard J.R."/>
            <person name="Kaur P."/>
            <person name="Dudchenko O."/>
            <person name="Aiden E.L."/>
            <person name="Yang B."/>
            <person name="Yang H."/>
            <person name="Emery A.M."/>
            <person name="Webster B.L."/>
            <person name="Brindley P.J."/>
            <person name="Rollinson D."/>
            <person name="Chang B.C.H."/>
            <person name="Gasser R.B."/>
            <person name="Young N.D."/>
        </authorList>
    </citation>
    <scope>NUCLEOTIDE SEQUENCE</scope>
</reference>
<dbReference type="Gene3D" id="3.10.10.10">
    <property type="entry name" value="HIV Type 1 Reverse Transcriptase, subunit A, domain 1"/>
    <property type="match status" value="1"/>
</dbReference>
<keyword evidence="3" id="KW-1185">Reference proteome</keyword>
<dbReference type="SUPFAM" id="SSF56672">
    <property type="entry name" value="DNA/RNA polymerases"/>
    <property type="match status" value="1"/>
</dbReference>
<dbReference type="PANTHER" id="PTHR37984">
    <property type="entry name" value="PROTEIN CBG26694"/>
    <property type="match status" value="1"/>
</dbReference>
<dbReference type="GO" id="GO:0003824">
    <property type="term" value="F:catalytic activity"/>
    <property type="evidence" value="ECO:0007669"/>
    <property type="project" value="UniProtKB-KW"/>
</dbReference>
<dbReference type="Gene3D" id="3.30.70.270">
    <property type="match status" value="1"/>
</dbReference>
<dbReference type="Proteomes" id="UP000471633">
    <property type="component" value="Unassembled WGS sequence"/>
</dbReference>
<evidence type="ECO:0000313" key="2">
    <source>
        <dbReference type="EMBL" id="KAH9595940.1"/>
    </source>
</evidence>
<dbReference type="InterPro" id="IPR041577">
    <property type="entry name" value="RT_RNaseH_2"/>
</dbReference>
<dbReference type="GeneID" id="58546389"/>
<reference evidence="2" key="3">
    <citation type="submission" date="2021-06" db="EMBL/GenBank/DDBJ databases">
        <title>Chromosome-level genome assembly for S. haematobium.</title>
        <authorList>
            <person name="Stroehlein A.J."/>
        </authorList>
    </citation>
    <scope>NUCLEOTIDE SEQUENCE</scope>
</reference>
<reference evidence="2" key="2">
    <citation type="journal article" date="2019" name="Gigascience">
        <title>High-quality Schistosoma haematobium genome achieved by single-molecule and long-range sequencing.</title>
        <authorList>
            <person name="Stroehlein A.J."/>
            <person name="Korhonen P.K."/>
            <person name="Chong T.M."/>
            <person name="Lim Y.L."/>
            <person name="Chan K.G."/>
            <person name="Webster B."/>
            <person name="Rollinson D."/>
            <person name="Brindley P.J."/>
            <person name="Gasser R.B."/>
            <person name="Young N.D."/>
        </authorList>
    </citation>
    <scope>NUCLEOTIDE SEQUENCE</scope>
</reference>
<dbReference type="InterPro" id="IPR050951">
    <property type="entry name" value="Retrovirus_Pol_polyprotein"/>
</dbReference>
<dbReference type="InterPro" id="IPR043502">
    <property type="entry name" value="DNA/RNA_pol_sf"/>
</dbReference>